<protein>
    <submittedName>
        <fullName evidence="1">Uncharacterized protein</fullName>
    </submittedName>
</protein>
<sequence length="70" mass="7658">MIHIADDTSIHAAAAYVAKRLGGAALDVLVNNARRPAPHYERHAADGVMVHLNRIAISIVSSMYALYNRF</sequence>
<evidence type="ECO:0000313" key="2">
    <source>
        <dbReference type="EMBL" id="KZP30964.1"/>
    </source>
</evidence>
<name>A0A167U2N9_9AGAM</name>
<evidence type="ECO:0000313" key="1">
    <source>
        <dbReference type="EMBL" id="KZP03535.1"/>
    </source>
</evidence>
<dbReference type="EMBL" id="KV418048">
    <property type="protein sequence ID" value="KZP03535.1"/>
    <property type="molecule type" value="Genomic_DNA"/>
</dbReference>
<gene>
    <name evidence="2" type="ORF">FIBSPDRAFT_849992</name>
    <name evidence="1" type="ORF">FIBSPDRAFT_879385</name>
</gene>
<reference evidence="1 3" key="1">
    <citation type="journal article" date="2016" name="Mol. Biol. Evol.">
        <title>Comparative Genomics of Early-Diverging Mushroom-Forming Fungi Provides Insights into the Origins of Lignocellulose Decay Capabilities.</title>
        <authorList>
            <person name="Nagy L.G."/>
            <person name="Riley R."/>
            <person name="Tritt A."/>
            <person name="Adam C."/>
            <person name="Daum C."/>
            <person name="Floudas D."/>
            <person name="Sun H."/>
            <person name="Yadav J.S."/>
            <person name="Pangilinan J."/>
            <person name="Larsson K.H."/>
            <person name="Matsuura K."/>
            <person name="Barry K."/>
            <person name="Labutti K."/>
            <person name="Kuo R."/>
            <person name="Ohm R.A."/>
            <person name="Bhattacharya S.S."/>
            <person name="Shirouzu T."/>
            <person name="Yoshinaga Y."/>
            <person name="Martin F.M."/>
            <person name="Grigoriev I.V."/>
            <person name="Hibbett D.S."/>
        </authorList>
    </citation>
    <scope>NUCLEOTIDE SEQUENCE [LARGE SCALE GENOMIC DNA]</scope>
    <source>
        <strain evidence="1 3">CBS 109695</strain>
    </source>
</reference>
<organism evidence="1 3">
    <name type="scientific">Athelia psychrophila</name>
    <dbReference type="NCBI Taxonomy" id="1759441"/>
    <lineage>
        <taxon>Eukaryota</taxon>
        <taxon>Fungi</taxon>
        <taxon>Dikarya</taxon>
        <taxon>Basidiomycota</taxon>
        <taxon>Agaricomycotina</taxon>
        <taxon>Agaricomycetes</taxon>
        <taxon>Agaricomycetidae</taxon>
        <taxon>Atheliales</taxon>
        <taxon>Atheliaceae</taxon>
        <taxon>Athelia</taxon>
    </lineage>
</organism>
<accession>A0A167U2N9</accession>
<dbReference type="EMBL" id="KV417491">
    <property type="protein sequence ID" value="KZP30964.1"/>
    <property type="molecule type" value="Genomic_DNA"/>
</dbReference>
<dbReference type="AlphaFoldDB" id="A0A167U2N9"/>
<dbReference type="Proteomes" id="UP000076532">
    <property type="component" value="Unassembled WGS sequence"/>
</dbReference>
<evidence type="ECO:0000313" key="3">
    <source>
        <dbReference type="Proteomes" id="UP000076532"/>
    </source>
</evidence>
<proteinExistence type="predicted"/>
<keyword evidence="3" id="KW-1185">Reference proteome</keyword>